<organism evidence="2">
    <name type="scientific">Trypanosoma vivax (strain Y486)</name>
    <dbReference type="NCBI Taxonomy" id="1055687"/>
    <lineage>
        <taxon>Eukaryota</taxon>
        <taxon>Discoba</taxon>
        <taxon>Euglenozoa</taxon>
        <taxon>Kinetoplastea</taxon>
        <taxon>Metakinetoplastina</taxon>
        <taxon>Trypanosomatida</taxon>
        <taxon>Trypanosomatidae</taxon>
        <taxon>Trypanosoma</taxon>
        <taxon>Duttonella</taxon>
    </lineage>
</organism>
<evidence type="ECO:0000256" key="1">
    <source>
        <dbReference type="SAM" id="Coils"/>
    </source>
</evidence>
<dbReference type="OMA" id="SICTCET"/>
<gene>
    <name evidence="2" type="ORF">TVY486_0500860</name>
</gene>
<evidence type="ECO:0000313" key="2">
    <source>
        <dbReference type="EMBL" id="CCC47877.1"/>
    </source>
</evidence>
<protein>
    <submittedName>
        <fullName evidence="2">Uncharacterized protein</fullName>
    </submittedName>
</protein>
<dbReference type="AlphaFoldDB" id="G0TVB1"/>
<accession>G0TVB1</accession>
<reference evidence="2" key="1">
    <citation type="journal article" date="2012" name="Proc. Natl. Acad. Sci. U.S.A.">
        <title>Antigenic diversity is generated by distinct evolutionary mechanisms in African trypanosome species.</title>
        <authorList>
            <person name="Jackson A.P."/>
            <person name="Berry A."/>
            <person name="Aslett M."/>
            <person name="Allison H.C."/>
            <person name="Burton P."/>
            <person name="Vavrova-Anderson J."/>
            <person name="Brown R."/>
            <person name="Browne H."/>
            <person name="Corton N."/>
            <person name="Hauser H."/>
            <person name="Gamble J."/>
            <person name="Gilderthorp R."/>
            <person name="Marcello L."/>
            <person name="McQuillan J."/>
            <person name="Otto T.D."/>
            <person name="Quail M.A."/>
            <person name="Sanders M.J."/>
            <person name="van Tonder A."/>
            <person name="Ginger M.L."/>
            <person name="Field M.C."/>
            <person name="Barry J.D."/>
            <person name="Hertz-Fowler C."/>
            <person name="Berriman M."/>
        </authorList>
    </citation>
    <scope>NUCLEOTIDE SEQUENCE</scope>
    <source>
        <strain evidence="2">Y486</strain>
    </source>
</reference>
<proteinExistence type="predicted"/>
<dbReference type="EMBL" id="HE573021">
    <property type="protein sequence ID" value="CCC47877.1"/>
    <property type="molecule type" value="Genomic_DNA"/>
</dbReference>
<feature type="coiled-coil region" evidence="1">
    <location>
        <begin position="94"/>
        <end position="121"/>
    </location>
</feature>
<dbReference type="VEuPathDB" id="TriTrypDB:TvY486_0500860"/>
<name>G0TVB1_TRYVY</name>
<sequence>MNLGEDTVHVPSLSSSICTCETPGTGVTYTYSLNELDDLLQAEAEERARHRNVRRDMGAFVGPGSTYYTPFIPSGMVPFETKPSVLTLSDDHILAGLRAQLQEERRETEETLAAMEAAQLAALELKYSLLQKRN</sequence>
<keyword evidence="1" id="KW-0175">Coiled coil</keyword>